<protein>
    <submittedName>
        <fullName evidence="1">UDP-glycosyltransferase 72B3</fullName>
    </submittedName>
</protein>
<dbReference type="GO" id="GO:0016740">
    <property type="term" value="F:transferase activity"/>
    <property type="evidence" value="ECO:0007669"/>
    <property type="project" value="UniProtKB-KW"/>
</dbReference>
<evidence type="ECO:0000313" key="1">
    <source>
        <dbReference type="EMBL" id="PWZ29578.1"/>
    </source>
</evidence>
<accession>A0A3L6F9I4</accession>
<comment type="caution">
    <text evidence="1">The sequence shown here is derived from an EMBL/GenBank/DDBJ whole genome shotgun (WGS) entry which is preliminary data.</text>
</comment>
<dbReference type="ExpressionAtlas" id="A0A3L6F9I4">
    <property type="expression patterns" value="baseline"/>
</dbReference>
<dbReference type="EMBL" id="NCVQ01000005">
    <property type="protein sequence ID" value="PWZ29578.1"/>
    <property type="molecule type" value="Genomic_DNA"/>
</dbReference>
<dbReference type="Proteomes" id="UP000251960">
    <property type="component" value="Chromosome 4"/>
</dbReference>
<name>A0A3L6F9I4_MAIZE</name>
<keyword evidence="1" id="KW-0808">Transferase</keyword>
<reference evidence="1 2" key="1">
    <citation type="journal article" date="2018" name="Nat. Genet.">
        <title>Extensive intraspecific gene order and gene structural variations between Mo17 and other maize genomes.</title>
        <authorList>
            <person name="Sun S."/>
            <person name="Zhou Y."/>
            <person name="Chen J."/>
            <person name="Shi J."/>
            <person name="Zhao H."/>
            <person name="Zhao H."/>
            <person name="Song W."/>
            <person name="Zhang M."/>
            <person name="Cui Y."/>
            <person name="Dong X."/>
            <person name="Liu H."/>
            <person name="Ma X."/>
            <person name="Jiao Y."/>
            <person name="Wang B."/>
            <person name="Wei X."/>
            <person name="Stein J.C."/>
            <person name="Glaubitz J.C."/>
            <person name="Lu F."/>
            <person name="Yu G."/>
            <person name="Liang C."/>
            <person name="Fengler K."/>
            <person name="Li B."/>
            <person name="Rafalski A."/>
            <person name="Schnable P.S."/>
            <person name="Ware D.H."/>
            <person name="Buckler E.S."/>
            <person name="Lai J."/>
        </authorList>
    </citation>
    <scope>NUCLEOTIDE SEQUENCE [LARGE SCALE GENOMIC DNA]</scope>
    <source>
        <strain evidence="2">cv. Missouri 17</strain>
        <tissue evidence="1">Seedling</tissue>
    </source>
</reference>
<evidence type="ECO:0000313" key="2">
    <source>
        <dbReference type="Proteomes" id="UP000251960"/>
    </source>
</evidence>
<proteinExistence type="predicted"/>
<gene>
    <name evidence="1" type="primary">UGT72B3_1</name>
    <name evidence="1" type="ORF">Zm00014a_025455</name>
</gene>
<organism evidence="1 2">
    <name type="scientific">Zea mays</name>
    <name type="common">Maize</name>
    <dbReference type="NCBI Taxonomy" id="4577"/>
    <lineage>
        <taxon>Eukaryota</taxon>
        <taxon>Viridiplantae</taxon>
        <taxon>Streptophyta</taxon>
        <taxon>Embryophyta</taxon>
        <taxon>Tracheophyta</taxon>
        <taxon>Spermatophyta</taxon>
        <taxon>Magnoliopsida</taxon>
        <taxon>Liliopsida</taxon>
        <taxon>Poales</taxon>
        <taxon>Poaceae</taxon>
        <taxon>PACMAD clade</taxon>
        <taxon>Panicoideae</taxon>
        <taxon>Andropogonodae</taxon>
        <taxon>Andropogoneae</taxon>
        <taxon>Tripsacinae</taxon>
        <taxon>Zea</taxon>
    </lineage>
</organism>
<dbReference type="AlphaFoldDB" id="A0A3L6F9I4"/>
<dbReference type="Gene3D" id="3.40.50.2000">
    <property type="entry name" value="Glycogen Phosphorylase B"/>
    <property type="match status" value="1"/>
</dbReference>
<sequence>MLAGLLMELHDTTHLVVFMTDQFGITFFTAARDASVTARCLFMPMNLHALSLVLHLPEQASSMPGLFRDLTEPVRLLGYVPILGPDIVLPFQSGPTRRMR</sequence>